<reference evidence="1" key="1">
    <citation type="submission" date="2021-03" db="EMBL/GenBank/DDBJ databases">
        <title>Genome sequencing and assembly of Tianweitania sediminis.</title>
        <authorList>
            <person name="Chhetri G."/>
        </authorList>
    </citation>
    <scope>NUCLEOTIDE SEQUENCE</scope>
    <source>
        <strain evidence="1">Z8</strain>
    </source>
</reference>
<comment type="caution">
    <text evidence="1">The sequence shown here is derived from an EMBL/GenBank/DDBJ whole genome shotgun (WGS) entry which is preliminary data.</text>
</comment>
<gene>
    <name evidence="1" type="ORF">J5Y06_12425</name>
</gene>
<protein>
    <submittedName>
        <fullName evidence="1">Uncharacterized protein</fullName>
    </submittedName>
</protein>
<dbReference type="RefSeq" id="WP_209335460.1">
    <property type="nucleotide sequence ID" value="NZ_JAGIYY010000003.1"/>
</dbReference>
<keyword evidence="2" id="KW-1185">Reference proteome</keyword>
<name>A0A8J7UIZ4_9HYPH</name>
<dbReference type="AlphaFoldDB" id="A0A8J7UIZ4"/>
<dbReference type="Proteomes" id="UP000666240">
    <property type="component" value="Unassembled WGS sequence"/>
</dbReference>
<sequence length="79" mass="8752">MTSPAKIPLVGQIAEVRRELALRRSVYPGLISRGKMREAEAELCTKRMEAVLATLHWCQENETDIRAYVAAKRAGDGAP</sequence>
<evidence type="ECO:0000313" key="2">
    <source>
        <dbReference type="Proteomes" id="UP000666240"/>
    </source>
</evidence>
<organism evidence="1 2">
    <name type="scientific">Tianweitania sediminis</name>
    <dbReference type="NCBI Taxonomy" id="1502156"/>
    <lineage>
        <taxon>Bacteria</taxon>
        <taxon>Pseudomonadati</taxon>
        <taxon>Pseudomonadota</taxon>
        <taxon>Alphaproteobacteria</taxon>
        <taxon>Hyphomicrobiales</taxon>
        <taxon>Phyllobacteriaceae</taxon>
        <taxon>Tianweitania</taxon>
    </lineage>
</organism>
<dbReference type="EMBL" id="JAGIYY010000003">
    <property type="protein sequence ID" value="MBP0439458.1"/>
    <property type="molecule type" value="Genomic_DNA"/>
</dbReference>
<proteinExistence type="predicted"/>
<accession>A0A8J7UIZ4</accession>
<evidence type="ECO:0000313" key="1">
    <source>
        <dbReference type="EMBL" id="MBP0439458.1"/>
    </source>
</evidence>